<evidence type="ECO:0000313" key="3">
    <source>
        <dbReference type="Proteomes" id="UP000179242"/>
    </source>
</evidence>
<protein>
    <recommendedName>
        <fullName evidence="1">SLH domain-containing protein</fullName>
    </recommendedName>
</protein>
<dbReference type="PANTHER" id="PTHR43308:SF1">
    <property type="entry name" value="OUTER MEMBRANE PROTEIN ALPHA"/>
    <property type="match status" value="1"/>
</dbReference>
<accession>A0A1F4U7H0</accession>
<sequence length="495" mass="53573">MHIRGIIPFSAYLDKRLKSAYIMEVMIKMRIWLLVIGYWLLATGFSMAATTEASAIKFKDVPDKSWAAGSVYTLVKLGITQGFPDGTFRGKQKISRYELASFLTKLIEATGGVEQKNIKADLDSIKEQLATMKKSSQIPVSGSVESVLRYGNLMVNDLNSHGPVASYRVIASMMNDLGAGTSLKFNLDTMDAGYYNGGSDIINRLLDIQAKTSVNPANIGLSELGFRDPMDVLLTIGPGPQQHTDGTGLLPSETGIVYERPYTGVDLQTGFFGTRVKGGYFAAAKSLTGKITSNRFRGMVGYTVPDRNIDLSAQGDYYIDGTGPVKTRDLRGVFSASAPISSKVKMDAQVGIAKGGRSGMMAGAKVYLDDPFNTKTKVTLSGSKIGGDYLALASQFDYAGLDFFDRALENATVNLGGELVQGINDKWSLKGKGDVRMSSDFGYGKDKAKSRATAQVGLTYNIAPQADFDTYYRLQQDPVIGQTSDFAAAGLLYRF</sequence>
<gene>
    <name evidence="2" type="ORF">A2438_01255</name>
</gene>
<dbReference type="EMBL" id="MEUJ01000002">
    <property type="protein sequence ID" value="OGC40904.1"/>
    <property type="molecule type" value="Genomic_DNA"/>
</dbReference>
<feature type="domain" description="SLH" evidence="1">
    <location>
        <begin position="54"/>
        <end position="117"/>
    </location>
</feature>
<organism evidence="2 3">
    <name type="scientific">candidate division WOR-1 bacterium RIFOXYC2_FULL_46_14</name>
    <dbReference type="NCBI Taxonomy" id="1802587"/>
    <lineage>
        <taxon>Bacteria</taxon>
        <taxon>Bacillati</taxon>
        <taxon>Saganbacteria</taxon>
    </lineage>
</organism>
<dbReference type="InterPro" id="IPR001119">
    <property type="entry name" value="SLH_dom"/>
</dbReference>
<reference evidence="2 3" key="1">
    <citation type="journal article" date="2016" name="Nat. Commun.">
        <title>Thousands of microbial genomes shed light on interconnected biogeochemical processes in an aquifer system.</title>
        <authorList>
            <person name="Anantharaman K."/>
            <person name="Brown C.T."/>
            <person name="Hug L.A."/>
            <person name="Sharon I."/>
            <person name="Castelle C.J."/>
            <person name="Probst A.J."/>
            <person name="Thomas B.C."/>
            <person name="Singh A."/>
            <person name="Wilkins M.J."/>
            <person name="Karaoz U."/>
            <person name="Brodie E.L."/>
            <person name="Williams K.H."/>
            <person name="Hubbard S.S."/>
            <person name="Banfield J.F."/>
        </authorList>
    </citation>
    <scope>NUCLEOTIDE SEQUENCE [LARGE SCALE GENOMIC DNA]</scope>
</reference>
<dbReference type="InterPro" id="IPR051465">
    <property type="entry name" value="Cell_Envelope_Struct_Comp"/>
</dbReference>
<proteinExistence type="predicted"/>
<name>A0A1F4U7H0_UNCSA</name>
<comment type="caution">
    <text evidence="2">The sequence shown here is derived from an EMBL/GenBank/DDBJ whole genome shotgun (WGS) entry which is preliminary data.</text>
</comment>
<evidence type="ECO:0000313" key="2">
    <source>
        <dbReference type="EMBL" id="OGC40904.1"/>
    </source>
</evidence>
<dbReference type="AlphaFoldDB" id="A0A1F4U7H0"/>
<dbReference type="Proteomes" id="UP000179242">
    <property type="component" value="Unassembled WGS sequence"/>
</dbReference>
<dbReference type="PANTHER" id="PTHR43308">
    <property type="entry name" value="OUTER MEMBRANE PROTEIN ALPHA-RELATED"/>
    <property type="match status" value="1"/>
</dbReference>
<dbReference type="PROSITE" id="PS51272">
    <property type="entry name" value="SLH"/>
    <property type="match status" value="1"/>
</dbReference>
<dbReference type="Pfam" id="PF00395">
    <property type="entry name" value="SLH"/>
    <property type="match status" value="1"/>
</dbReference>
<evidence type="ECO:0000259" key="1">
    <source>
        <dbReference type="PROSITE" id="PS51272"/>
    </source>
</evidence>